<keyword evidence="1" id="KW-0732">Signal</keyword>
<dbReference type="EMBL" id="VSRR010013565">
    <property type="protein sequence ID" value="MPC55942.1"/>
    <property type="molecule type" value="Genomic_DNA"/>
</dbReference>
<proteinExistence type="predicted"/>
<reference evidence="2 3" key="1">
    <citation type="submission" date="2019-05" db="EMBL/GenBank/DDBJ databases">
        <title>Another draft genome of Portunus trituberculatus and its Hox gene families provides insights of decapod evolution.</title>
        <authorList>
            <person name="Jeong J.-H."/>
            <person name="Song I."/>
            <person name="Kim S."/>
            <person name="Choi T."/>
            <person name="Kim D."/>
            <person name="Ryu S."/>
            <person name="Kim W."/>
        </authorList>
    </citation>
    <scope>NUCLEOTIDE SEQUENCE [LARGE SCALE GENOMIC DNA]</scope>
    <source>
        <tissue evidence="2">Muscle</tissue>
    </source>
</reference>
<feature type="chain" id="PRO_5023016110" evidence="1">
    <location>
        <begin position="16"/>
        <end position="70"/>
    </location>
</feature>
<name>A0A5B7GAN0_PORTR</name>
<feature type="signal peptide" evidence="1">
    <location>
        <begin position="1"/>
        <end position="15"/>
    </location>
</feature>
<protein>
    <submittedName>
        <fullName evidence="2">Uncharacterized protein</fullName>
    </submittedName>
</protein>
<evidence type="ECO:0000313" key="3">
    <source>
        <dbReference type="Proteomes" id="UP000324222"/>
    </source>
</evidence>
<accession>A0A5B7GAN0</accession>
<comment type="caution">
    <text evidence="2">The sequence shown here is derived from an EMBL/GenBank/DDBJ whole genome shotgun (WGS) entry which is preliminary data.</text>
</comment>
<sequence>MSLSVSLATISVVSIAPTPAPPPAGFGETSRQRQTLIEHSRYQGAVFVSLVALRDSCGHVRDAVEFLAGE</sequence>
<keyword evidence="3" id="KW-1185">Reference proteome</keyword>
<dbReference type="Proteomes" id="UP000324222">
    <property type="component" value="Unassembled WGS sequence"/>
</dbReference>
<organism evidence="2 3">
    <name type="scientific">Portunus trituberculatus</name>
    <name type="common">Swimming crab</name>
    <name type="synonym">Neptunus trituberculatus</name>
    <dbReference type="NCBI Taxonomy" id="210409"/>
    <lineage>
        <taxon>Eukaryota</taxon>
        <taxon>Metazoa</taxon>
        <taxon>Ecdysozoa</taxon>
        <taxon>Arthropoda</taxon>
        <taxon>Crustacea</taxon>
        <taxon>Multicrustacea</taxon>
        <taxon>Malacostraca</taxon>
        <taxon>Eumalacostraca</taxon>
        <taxon>Eucarida</taxon>
        <taxon>Decapoda</taxon>
        <taxon>Pleocyemata</taxon>
        <taxon>Brachyura</taxon>
        <taxon>Eubrachyura</taxon>
        <taxon>Portunoidea</taxon>
        <taxon>Portunidae</taxon>
        <taxon>Portuninae</taxon>
        <taxon>Portunus</taxon>
    </lineage>
</organism>
<gene>
    <name evidence="2" type="ORF">E2C01_049890</name>
</gene>
<evidence type="ECO:0000313" key="2">
    <source>
        <dbReference type="EMBL" id="MPC55942.1"/>
    </source>
</evidence>
<evidence type="ECO:0000256" key="1">
    <source>
        <dbReference type="SAM" id="SignalP"/>
    </source>
</evidence>
<dbReference type="AlphaFoldDB" id="A0A5B7GAN0"/>